<keyword evidence="1" id="KW-0732">Signal</keyword>
<dbReference type="InterPro" id="IPR006311">
    <property type="entry name" value="TAT_signal"/>
</dbReference>
<dbReference type="EMBL" id="BAAAUV010000007">
    <property type="protein sequence ID" value="GAA3212123.1"/>
    <property type="molecule type" value="Genomic_DNA"/>
</dbReference>
<name>A0ABP6QER2_9ACTN</name>
<evidence type="ECO:0000259" key="2">
    <source>
        <dbReference type="Pfam" id="PF08486"/>
    </source>
</evidence>
<evidence type="ECO:0000256" key="1">
    <source>
        <dbReference type="SAM" id="SignalP"/>
    </source>
</evidence>
<sequence>MSPRITRLISRFAAVTTAAVLGGAALAATATPASAAARNGVCQTGEFCYYFNSNTKGSVSDFTGSVGDYAAKQPSCYDFKGKGAGKGTCVKNHAASVWNRSTKTVRVYFNSNYKGTYQDFKPGAKGNLKAALKNQNASHKFLGKSSNSCLSDGTNTRVPKTILVYRQSLNRVDRVSFKYYVKNVLPNEWYSNWPKESLRAGAIAVKNFGWYWSLNSASKTPSGKCYDVTDHTTSQVYRPGSATAATNAAVDATWNTEMTRNGKILQAQYCQTTTACGHWVTGNWMSQNGSRDKARAGWSHSRILKYYYRNIVLR</sequence>
<feature type="domain" description="Sporulation stage II protein D amidase enhancer LytB N-terminal" evidence="2">
    <location>
        <begin position="165"/>
        <end position="255"/>
    </location>
</feature>
<reference evidence="4" key="1">
    <citation type="journal article" date="2019" name="Int. J. Syst. Evol. Microbiol.">
        <title>The Global Catalogue of Microorganisms (GCM) 10K type strain sequencing project: providing services to taxonomists for standard genome sequencing and annotation.</title>
        <authorList>
            <consortium name="The Broad Institute Genomics Platform"/>
            <consortium name="The Broad Institute Genome Sequencing Center for Infectious Disease"/>
            <person name="Wu L."/>
            <person name="Ma J."/>
        </authorList>
    </citation>
    <scope>NUCLEOTIDE SEQUENCE [LARGE SCALE GENOMIC DNA]</scope>
    <source>
        <strain evidence="4">JCM 9377</strain>
    </source>
</reference>
<dbReference type="InterPro" id="IPR013693">
    <property type="entry name" value="SpoIID/LytB_N"/>
</dbReference>
<dbReference type="Pfam" id="PF03995">
    <property type="entry name" value="Inhibitor_I36"/>
    <property type="match status" value="1"/>
</dbReference>
<feature type="chain" id="PRO_5045077248" description="Sporulation stage II protein D amidase enhancer LytB N-terminal domain-containing protein" evidence="1">
    <location>
        <begin position="36"/>
        <end position="314"/>
    </location>
</feature>
<comment type="caution">
    <text evidence="3">The sequence shown here is derived from an EMBL/GenBank/DDBJ whole genome shotgun (WGS) entry which is preliminary data.</text>
</comment>
<dbReference type="PROSITE" id="PS51318">
    <property type="entry name" value="TAT"/>
    <property type="match status" value="1"/>
</dbReference>
<feature type="signal peptide" evidence="1">
    <location>
        <begin position="1"/>
        <end position="35"/>
    </location>
</feature>
<dbReference type="Pfam" id="PF08486">
    <property type="entry name" value="SpoIID"/>
    <property type="match status" value="1"/>
</dbReference>
<dbReference type="RefSeq" id="WP_344828588.1">
    <property type="nucleotide sequence ID" value="NZ_BAAAUV010000007.1"/>
</dbReference>
<accession>A0ABP6QER2</accession>
<organism evidence="3 4">
    <name type="scientific">Actinocorallia longicatena</name>
    <dbReference type="NCBI Taxonomy" id="111803"/>
    <lineage>
        <taxon>Bacteria</taxon>
        <taxon>Bacillati</taxon>
        <taxon>Actinomycetota</taxon>
        <taxon>Actinomycetes</taxon>
        <taxon>Streptosporangiales</taxon>
        <taxon>Thermomonosporaceae</taxon>
        <taxon>Actinocorallia</taxon>
    </lineage>
</organism>
<protein>
    <recommendedName>
        <fullName evidence="2">Sporulation stage II protein D amidase enhancer LytB N-terminal domain-containing protein</fullName>
    </recommendedName>
</protein>
<proteinExistence type="predicted"/>
<keyword evidence="4" id="KW-1185">Reference proteome</keyword>
<evidence type="ECO:0000313" key="4">
    <source>
        <dbReference type="Proteomes" id="UP001501237"/>
    </source>
</evidence>
<evidence type="ECO:0000313" key="3">
    <source>
        <dbReference type="EMBL" id="GAA3212123.1"/>
    </source>
</evidence>
<dbReference type="Proteomes" id="UP001501237">
    <property type="component" value="Unassembled WGS sequence"/>
</dbReference>
<gene>
    <name evidence="3" type="ORF">GCM10010468_31260</name>
</gene>